<evidence type="ECO:0000256" key="1">
    <source>
        <dbReference type="ARBA" id="ARBA00022598"/>
    </source>
</evidence>
<dbReference type="GO" id="GO:0006189">
    <property type="term" value="P:'de novo' IMP biosynthetic process"/>
    <property type="evidence" value="ECO:0007669"/>
    <property type="project" value="UniProtKB-UniRule"/>
</dbReference>
<feature type="binding site" evidence="5">
    <location>
        <position position="251"/>
    </location>
    <ligand>
        <name>ATP</name>
        <dbReference type="ChEBI" id="CHEBI:30616"/>
    </ligand>
</feature>
<dbReference type="InterPro" id="IPR054350">
    <property type="entry name" value="PurT/PurK_preATP-grasp"/>
</dbReference>
<feature type="binding site" evidence="5">
    <location>
        <begin position="220"/>
        <end position="223"/>
    </location>
    <ligand>
        <name>ATP</name>
        <dbReference type="ChEBI" id="CHEBI:30616"/>
    </ligand>
</feature>
<keyword evidence="2 5" id="KW-0547">Nucleotide-binding</keyword>
<organism evidence="7 8">
    <name type="scientific">Alicyclobacillus macrosporangiidus</name>
    <dbReference type="NCBI Taxonomy" id="392015"/>
    <lineage>
        <taxon>Bacteria</taxon>
        <taxon>Bacillati</taxon>
        <taxon>Bacillota</taxon>
        <taxon>Bacilli</taxon>
        <taxon>Bacillales</taxon>
        <taxon>Alicyclobacillaceae</taxon>
        <taxon>Alicyclobacillus</taxon>
    </lineage>
</organism>
<dbReference type="UniPathway" id="UPA00074">
    <property type="reaction ID" value="UER00942"/>
</dbReference>
<evidence type="ECO:0000313" key="8">
    <source>
        <dbReference type="Proteomes" id="UP000183508"/>
    </source>
</evidence>
<evidence type="ECO:0000259" key="6">
    <source>
        <dbReference type="PROSITE" id="PS50975"/>
    </source>
</evidence>
<dbReference type="Pfam" id="PF02222">
    <property type="entry name" value="ATP-grasp"/>
    <property type="match status" value="2"/>
</dbReference>
<comment type="subunit">
    <text evidence="5">Homodimer.</text>
</comment>
<dbReference type="GO" id="GO:0005829">
    <property type="term" value="C:cytosol"/>
    <property type="evidence" value="ECO:0007669"/>
    <property type="project" value="TreeGrafter"/>
</dbReference>
<dbReference type="InterPro" id="IPR011054">
    <property type="entry name" value="Rudment_hybrid_motif"/>
</dbReference>
<keyword evidence="8" id="KW-1185">Reference proteome</keyword>
<sequence length="417" mass="44172">MAMRDGRVILPGQTIGILGGGQLGRMMAIAARQMGYGVTTLDPSPHSPCGQVADHQVVAALDDAEAARTLARQSDVVTYEFENVDAAVAEALEQEAYLPQGSRLLYVTQHRLREKRAVQSAGVPVAPFRPVTDRAGLRRAVADIGLPCVVKTTRGGYDGKGQWVIRTLDDLAAIPDAVFTQAVVSAPAGAGGPAAGPCAEAETDGESAAGDDVAAPLIAEGFVPFIAEVSVLVARRVDGRMVSFPPAENIHRDGILHLSIVPARLPDAVLARAVSAAERVAEALDAVGVLAVEMFVTADGEVLVNELAPRPHNSGHYTIDACDTSQFEQHVRAICHLELAEPRLRTPVVMVNILGQHLDGVLRGMPHWPGHIKVHLYGKREARAGRKMGHVNVLADDVETALAEIRRLGVWSGAAVP</sequence>
<comment type="similarity">
    <text evidence="5">Belongs to the PurK/PurT family.</text>
</comment>
<name>A0A1I7LA28_9BACL</name>
<keyword evidence="1 5" id="KW-0436">Ligase</keyword>
<feature type="binding site" evidence="5">
    <location>
        <begin position="305"/>
        <end position="306"/>
    </location>
    <ligand>
        <name>ATP</name>
        <dbReference type="ChEBI" id="CHEBI:30616"/>
    </ligand>
</feature>
<comment type="function">
    <text evidence="5">Catalyzes the ATP-dependent conversion of 5-aminoimidazole ribonucleotide (AIR) and HCO(3)(-) to N5-carboxyaminoimidazole ribonucleotide (N5-CAIR).</text>
</comment>
<dbReference type="SUPFAM" id="SSF52440">
    <property type="entry name" value="PreATP-grasp domain"/>
    <property type="match status" value="1"/>
</dbReference>
<feature type="binding site" evidence="5">
    <location>
        <position position="151"/>
    </location>
    <ligand>
        <name>ATP</name>
        <dbReference type="ChEBI" id="CHEBI:30616"/>
    </ligand>
</feature>
<dbReference type="STRING" id="392015.SAMN05421543_13012"/>
<dbReference type="InterPro" id="IPR011761">
    <property type="entry name" value="ATP-grasp"/>
</dbReference>
<dbReference type="SUPFAM" id="SSF51246">
    <property type="entry name" value="Rudiment single hybrid motif"/>
    <property type="match status" value="1"/>
</dbReference>
<dbReference type="FunFam" id="3.30.470.20:FF:000029">
    <property type="entry name" value="N5-carboxyaminoimidazole ribonucleotide synthase"/>
    <property type="match status" value="1"/>
</dbReference>
<dbReference type="PANTHER" id="PTHR11609">
    <property type="entry name" value="PURINE BIOSYNTHESIS PROTEIN 6/7, PUR6/7"/>
    <property type="match status" value="1"/>
</dbReference>
<keyword evidence="4 5" id="KW-0067">ATP-binding</keyword>
<dbReference type="Gene3D" id="3.30.470.20">
    <property type="entry name" value="ATP-grasp fold, B domain"/>
    <property type="match status" value="1"/>
</dbReference>
<dbReference type="AlphaFoldDB" id="A0A1I7LA28"/>
<dbReference type="Gene3D" id="3.30.1490.20">
    <property type="entry name" value="ATP-grasp fold, A domain"/>
    <property type="match status" value="1"/>
</dbReference>
<dbReference type="FunFam" id="3.30.1490.20:FF:000015">
    <property type="entry name" value="N5-carboxyaminoimidazole ribonucleotide synthase"/>
    <property type="match status" value="1"/>
</dbReference>
<feature type="domain" description="ATP-grasp" evidence="6">
    <location>
        <begin position="115"/>
        <end position="335"/>
    </location>
</feature>
<dbReference type="EC" id="6.3.4.18" evidence="5"/>
<evidence type="ECO:0000313" key="7">
    <source>
        <dbReference type="EMBL" id="SFV06488.1"/>
    </source>
</evidence>
<dbReference type="InterPro" id="IPR005875">
    <property type="entry name" value="PurK"/>
</dbReference>
<dbReference type="GO" id="GO:0034028">
    <property type="term" value="F:5-(carboxyamino)imidazole ribonucleotide synthase activity"/>
    <property type="evidence" value="ECO:0007669"/>
    <property type="project" value="UniProtKB-UniRule"/>
</dbReference>
<dbReference type="GO" id="GO:0046872">
    <property type="term" value="F:metal ion binding"/>
    <property type="evidence" value="ECO:0007669"/>
    <property type="project" value="InterPro"/>
</dbReference>
<evidence type="ECO:0000256" key="2">
    <source>
        <dbReference type="ARBA" id="ARBA00022741"/>
    </source>
</evidence>
<dbReference type="InterPro" id="IPR003135">
    <property type="entry name" value="ATP-grasp_carboxylate-amine"/>
</dbReference>
<evidence type="ECO:0000256" key="3">
    <source>
        <dbReference type="ARBA" id="ARBA00022755"/>
    </source>
</evidence>
<dbReference type="PANTHER" id="PTHR11609:SF5">
    <property type="entry name" value="PHOSPHORIBOSYLAMINOIMIDAZOLE CARBOXYLASE"/>
    <property type="match status" value="1"/>
</dbReference>
<dbReference type="Pfam" id="PF17769">
    <property type="entry name" value="PurK_C"/>
    <property type="match status" value="1"/>
</dbReference>
<dbReference type="Proteomes" id="UP000183508">
    <property type="component" value="Unassembled WGS sequence"/>
</dbReference>
<feature type="binding site" evidence="5">
    <location>
        <begin position="156"/>
        <end position="162"/>
    </location>
    <ligand>
        <name>ATP</name>
        <dbReference type="ChEBI" id="CHEBI:30616"/>
    </ligand>
</feature>
<dbReference type="OrthoDB" id="9804625at2"/>
<dbReference type="Pfam" id="PF22660">
    <property type="entry name" value="RS_preATP-grasp-like"/>
    <property type="match status" value="1"/>
</dbReference>
<accession>A0A1I7LA28</accession>
<protein>
    <recommendedName>
        <fullName evidence="5">N5-carboxyaminoimidazole ribonucleotide synthase</fullName>
        <shortName evidence="5">N5-CAIR synthase</shortName>
        <ecNumber evidence="5">6.3.4.18</ecNumber>
    </recommendedName>
    <alternativeName>
        <fullName evidence="5">5-(carboxyamino)imidazole ribonucleotide synthetase</fullName>
    </alternativeName>
</protein>
<dbReference type="SUPFAM" id="SSF56059">
    <property type="entry name" value="Glutathione synthetase ATP-binding domain-like"/>
    <property type="match status" value="1"/>
</dbReference>
<evidence type="ECO:0000256" key="4">
    <source>
        <dbReference type="ARBA" id="ARBA00022840"/>
    </source>
</evidence>
<comment type="catalytic activity">
    <reaction evidence="5">
        <text>5-amino-1-(5-phospho-beta-D-ribosyl)imidazole + hydrogencarbonate + ATP = 5-carboxyamino-1-(5-phospho-D-ribosyl)imidazole + ADP + phosphate + 2 H(+)</text>
        <dbReference type="Rhea" id="RHEA:19317"/>
        <dbReference type="ChEBI" id="CHEBI:15378"/>
        <dbReference type="ChEBI" id="CHEBI:17544"/>
        <dbReference type="ChEBI" id="CHEBI:30616"/>
        <dbReference type="ChEBI" id="CHEBI:43474"/>
        <dbReference type="ChEBI" id="CHEBI:58730"/>
        <dbReference type="ChEBI" id="CHEBI:137981"/>
        <dbReference type="ChEBI" id="CHEBI:456216"/>
        <dbReference type="EC" id="6.3.4.18"/>
    </reaction>
</comment>
<reference evidence="8" key="1">
    <citation type="submission" date="2016-10" db="EMBL/GenBank/DDBJ databases">
        <authorList>
            <person name="Varghese N."/>
        </authorList>
    </citation>
    <scope>NUCLEOTIDE SEQUENCE [LARGE SCALE GENOMIC DNA]</scope>
    <source>
        <strain evidence="8">DSM 17980</strain>
    </source>
</reference>
<keyword evidence="3 5" id="KW-0658">Purine biosynthesis</keyword>
<comment type="pathway">
    <text evidence="5">Purine metabolism; IMP biosynthesis via de novo pathway; 5-amino-1-(5-phospho-D-ribosyl)imidazole-4-carboxylate from 5-amino-1-(5-phospho-D-ribosyl)imidazole (N5-CAIR route): step 1/2.</text>
</comment>
<gene>
    <name evidence="5" type="primary">purK</name>
    <name evidence="7" type="ORF">SAMN05421543_13012</name>
</gene>
<dbReference type="InterPro" id="IPR040686">
    <property type="entry name" value="PurK_C"/>
</dbReference>
<dbReference type="Gene3D" id="3.40.50.20">
    <property type="match status" value="1"/>
</dbReference>
<dbReference type="EMBL" id="FPBV01000030">
    <property type="protein sequence ID" value="SFV06488.1"/>
    <property type="molecule type" value="Genomic_DNA"/>
</dbReference>
<dbReference type="InterPro" id="IPR013815">
    <property type="entry name" value="ATP_grasp_subdomain_1"/>
</dbReference>
<proteinExistence type="inferred from homology"/>
<dbReference type="FunFam" id="3.40.50.20:FF:000016">
    <property type="entry name" value="N5-carboxyaminoimidazole ribonucleotide synthase"/>
    <property type="match status" value="1"/>
</dbReference>
<dbReference type="GO" id="GO:0005524">
    <property type="term" value="F:ATP binding"/>
    <property type="evidence" value="ECO:0007669"/>
    <property type="project" value="UniProtKB-UniRule"/>
</dbReference>
<evidence type="ECO:0000256" key="5">
    <source>
        <dbReference type="HAMAP-Rule" id="MF_01928"/>
    </source>
</evidence>
<dbReference type="HAMAP" id="MF_01928">
    <property type="entry name" value="PurK"/>
    <property type="match status" value="1"/>
</dbReference>
<dbReference type="GO" id="GO:0004638">
    <property type="term" value="F:phosphoribosylaminoimidazole carboxylase activity"/>
    <property type="evidence" value="ECO:0007669"/>
    <property type="project" value="InterPro"/>
</dbReference>
<feature type="binding site" evidence="5">
    <location>
        <position position="111"/>
    </location>
    <ligand>
        <name>ATP</name>
        <dbReference type="ChEBI" id="CHEBI:30616"/>
    </ligand>
</feature>
<dbReference type="PROSITE" id="PS50975">
    <property type="entry name" value="ATP_GRASP"/>
    <property type="match status" value="1"/>
</dbReference>
<feature type="binding site" evidence="5">
    <location>
        <position position="228"/>
    </location>
    <ligand>
        <name>ATP</name>
        <dbReference type="ChEBI" id="CHEBI:30616"/>
    </ligand>
</feature>
<dbReference type="InterPro" id="IPR016185">
    <property type="entry name" value="PreATP-grasp_dom_sf"/>
</dbReference>